<protein>
    <submittedName>
        <fullName evidence="10">Biotin/methionine sulfoxide reductase</fullName>
    </submittedName>
</protein>
<feature type="compositionally biased region" description="Polar residues" evidence="6">
    <location>
        <begin position="716"/>
        <end position="732"/>
    </location>
</feature>
<dbReference type="Pfam" id="PF01568">
    <property type="entry name" value="Molydop_binding"/>
    <property type="match status" value="1"/>
</dbReference>
<comment type="cofactor">
    <cofactor evidence="1">
        <name>Mo-bis(molybdopterin guanine dinucleotide)</name>
        <dbReference type="ChEBI" id="CHEBI:60539"/>
    </cofactor>
</comment>
<name>A0A1G8EJF5_9BACI</name>
<keyword evidence="11" id="KW-1185">Reference proteome</keyword>
<dbReference type="Pfam" id="PF18364">
    <property type="entry name" value="Molybdopterin_N"/>
    <property type="match status" value="1"/>
</dbReference>
<keyword evidence="3" id="KW-0500">Molybdenum</keyword>
<evidence type="ECO:0000256" key="2">
    <source>
        <dbReference type="ARBA" id="ARBA00010312"/>
    </source>
</evidence>
<dbReference type="InterPro" id="IPR041460">
    <property type="entry name" value="Molybdopterin_N"/>
</dbReference>
<evidence type="ECO:0000313" key="11">
    <source>
        <dbReference type="Proteomes" id="UP000199163"/>
    </source>
</evidence>
<evidence type="ECO:0000259" key="7">
    <source>
        <dbReference type="Pfam" id="PF00384"/>
    </source>
</evidence>
<gene>
    <name evidence="10" type="ORF">SAMN05192534_109125</name>
</gene>
<dbReference type="GO" id="GO:0030288">
    <property type="term" value="C:outer membrane-bounded periplasmic space"/>
    <property type="evidence" value="ECO:0007669"/>
    <property type="project" value="TreeGrafter"/>
</dbReference>
<proteinExistence type="inferred from homology"/>
<feature type="region of interest" description="Disordered" evidence="6">
    <location>
        <begin position="709"/>
        <end position="732"/>
    </location>
</feature>
<dbReference type="SUPFAM" id="SSF50692">
    <property type="entry name" value="ADC-like"/>
    <property type="match status" value="1"/>
</dbReference>
<evidence type="ECO:0000256" key="5">
    <source>
        <dbReference type="ARBA" id="ARBA00023002"/>
    </source>
</evidence>
<feature type="domain" description="Molybdopterin oxidoreductase" evidence="7">
    <location>
        <begin position="51"/>
        <end position="505"/>
    </location>
</feature>
<dbReference type="Gene3D" id="3.40.228.10">
    <property type="entry name" value="Dimethylsulfoxide Reductase, domain 2"/>
    <property type="match status" value="1"/>
</dbReference>
<dbReference type="OrthoDB" id="9803192at2"/>
<feature type="domain" description="Molybdopterin dinucleotide-binding" evidence="8">
    <location>
        <begin position="622"/>
        <end position="735"/>
    </location>
</feature>
<dbReference type="GO" id="GO:0009061">
    <property type="term" value="P:anaerobic respiration"/>
    <property type="evidence" value="ECO:0007669"/>
    <property type="project" value="TreeGrafter"/>
</dbReference>
<dbReference type="STRING" id="568899.SAMN05192534_109125"/>
<reference evidence="10 11" key="1">
    <citation type="submission" date="2016-10" db="EMBL/GenBank/DDBJ databases">
        <authorList>
            <person name="de Groot N.N."/>
        </authorList>
    </citation>
    <scope>NUCLEOTIDE SEQUENCE [LARGE SCALE GENOMIC DNA]</scope>
    <source>
        <strain evidence="10 11">DSM 21632</strain>
    </source>
</reference>
<dbReference type="RefSeq" id="WP_091273289.1">
    <property type="nucleotide sequence ID" value="NZ_FNDK01000009.1"/>
</dbReference>
<dbReference type="AlphaFoldDB" id="A0A1G8EJF5"/>
<dbReference type="GO" id="GO:0030151">
    <property type="term" value="F:molybdenum ion binding"/>
    <property type="evidence" value="ECO:0007669"/>
    <property type="project" value="TreeGrafter"/>
</dbReference>
<dbReference type="Proteomes" id="UP000199163">
    <property type="component" value="Unassembled WGS sequence"/>
</dbReference>
<accession>A0A1G8EJF5</accession>
<dbReference type="PANTHER" id="PTHR43742:SF10">
    <property type="entry name" value="TRIMETHYLAMINE-N-OXIDE REDUCTASE 2"/>
    <property type="match status" value="1"/>
</dbReference>
<dbReference type="GO" id="GO:0016491">
    <property type="term" value="F:oxidoreductase activity"/>
    <property type="evidence" value="ECO:0007669"/>
    <property type="project" value="UniProtKB-KW"/>
</dbReference>
<dbReference type="SUPFAM" id="SSF53706">
    <property type="entry name" value="Formate dehydrogenase/DMSO reductase, domains 1-3"/>
    <property type="match status" value="1"/>
</dbReference>
<dbReference type="InterPro" id="IPR050612">
    <property type="entry name" value="Prok_Mopterin_Oxidored"/>
</dbReference>
<evidence type="ECO:0000313" key="10">
    <source>
        <dbReference type="EMBL" id="SDH70054.1"/>
    </source>
</evidence>
<dbReference type="Gene3D" id="3.90.55.10">
    <property type="entry name" value="Dimethylsulfoxide Reductase, domain 3"/>
    <property type="match status" value="1"/>
</dbReference>
<feature type="domain" description="Molybdopterin oxidoreductase N-terminal" evidence="9">
    <location>
        <begin position="7"/>
        <end position="45"/>
    </location>
</feature>
<dbReference type="EMBL" id="FNDK01000009">
    <property type="protein sequence ID" value="SDH70054.1"/>
    <property type="molecule type" value="Genomic_DNA"/>
</dbReference>
<dbReference type="GO" id="GO:0009055">
    <property type="term" value="F:electron transfer activity"/>
    <property type="evidence" value="ECO:0007669"/>
    <property type="project" value="TreeGrafter"/>
</dbReference>
<evidence type="ECO:0000259" key="9">
    <source>
        <dbReference type="Pfam" id="PF18364"/>
    </source>
</evidence>
<evidence type="ECO:0000256" key="6">
    <source>
        <dbReference type="SAM" id="MobiDB-lite"/>
    </source>
</evidence>
<comment type="similarity">
    <text evidence="2">Belongs to the prokaryotic molybdopterin-containing oxidoreductase family.</text>
</comment>
<dbReference type="InterPro" id="IPR041954">
    <property type="entry name" value="CT_DMSOR/BSOR/TMAOR"/>
</dbReference>
<dbReference type="CDD" id="cd02793">
    <property type="entry name" value="MopB_CT_DMSOR-BSOR-TMAOR"/>
    <property type="match status" value="1"/>
</dbReference>
<sequence>MSKSILHMSHWGAFDAISDGERILNTRPYDKDPEPSPILYNIPSSHHHRTRIDRPYVRSGWLENGPGSSSRRGKDKFVPLEWNDALDLLAEELKRIYSSFGAESVFGGSYGWASAGRFHHAQSQIHRFLNCMGGYVDGVDNYSFGASNVLLPHIIGSVNPTLTENPSLEAIANHSELVILFGGIATKNAANNAGGISRHNTRGWLKKAHNNGTRFILVSPLQDDIAEEANAEWIAPRPGSDTALMLALGYVLISEKLVSKEFLNKYCIGYEKLEKYILGNEDGIPKTPNWAETISEIPAPTIWKLARDMAAHRTLITVSWSLQRTQYGEQPLWMGIALASMLGQIGLPGGGFGHGFTGSFIGHNPRTMKVPALPQGKNNVNKYIPVARIADMLLNPGGSYHYKGKVLTYPDIKMVYWCGGNPFHHHQDLGRLRKAFNSLETVVVHDSFWTATTRHADFVLPATMSIERDDLGIGMGESELFAMKSITKPHGESKDDYEIFSELAHRLRIGKQFTEGRSVTDWLKCMYEKLRLDLSEMKIQAPSFQEFWDIGTYQLPTEDAPQSMLKKFRDDPTLHRLGTPSGKIEIFSSTIESFGYKDCAGHPKWLEPKEWLGSDITKHYPLHMIANQPKTRLHSQLDVGDYSQKSKISNREPLRMHPDDARKRNLSDKDVVEVFNDRGSCLAGLLISKSVRPGVVQLSTGAWYDPDENGMCKHGNPNSLTADRPTSNLSQAPTGQHALVEVRKYTKTLPKLTVMDPPSIVK</sequence>
<dbReference type="InterPro" id="IPR009010">
    <property type="entry name" value="Asp_de-COase-like_dom_sf"/>
</dbReference>
<evidence type="ECO:0000256" key="1">
    <source>
        <dbReference type="ARBA" id="ARBA00001942"/>
    </source>
</evidence>
<dbReference type="GO" id="GO:0043546">
    <property type="term" value="F:molybdopterin cofactor binding"/>
    <property type="evidence" value="ECO:0007669"/>
    <property type="project" value="InterPro"/>
</dbReference>
<dbReference type="Gene3D" id="2.40.40.20">
    <property type="match status" value="1"/>
</dbReference>
<organism evidence="10 11">
    <name type="scientific">Alteribacillus persepolensis</name>
    <dbReference type="NCBI Taxonomy" id="568899"/>
    <lineage>
        <taxon>Bacteria</taxon>
        <taxon>Bacillati</taxon>
        <taxon>Bacillota</taxon>
        <taxon>Bacilli</taxon>
        <taxon>Bacillales</taxon>
        <taxon>Bacillaceae</taxon>
        <taxon>Alteribacillus</taxon>
    </lineage>
</organism>
<dbReference type="PANTHER" id="PTHR43742">
    <property type="entry name" value="TRIMETHYLAMINE-N-OXIDE REDUCTASE"/>
    <property type="match status" value="1"/>
</dbReference>
<evidence type="ECO:0000259" key="8">
    <source>
        <dbReference type="Pfam" id="PF01568"/>
    </source>
</evidence>
<keyword evidence="5" id="KW-0560">Oxidoreductase</keyword>
<dbReference type="Gene3D" id="3.40.50.740">
    <property type="match status" value="1"/>
</dbReference>
<dbReference type="InterPro" id="IPR006657">
    <property type="entry name" value="MoPterin_dinucl-bd_dom"/>
</dbReference>
<keyword evidence="4" id="KW-0479">Metal-binding</keyword>
<evidence type="ECO:0000256" key="3">
    <source>
        <dbReference type="ARBA" id="ARBA00022505"/>
    </source>
</evidence>
<dbReference type="InterPro" id="IPR006656">
    <property type="entry name" value="Mopterin_OxRdtase"/>
</dbReference>
<evidence type="ECO:0000256" key="4">
    <source>
        <dbReference type="ARBA" id="ARBA00022723"/>
    </source>
</evidence>
<dbReference type="Pfam" id="PF00384">
    <property type="entry name" value="Molybdopterin"/>
    <property type="match status" value="1"/>
</dbReference>